<dbReference type="AlphaFoldDB" id="A0A439D681"/>
<feature type="domain" description="Heterokaryon incompatibility" evidence="1">
    <location>
        <begin position="185"/>
        <end position="327"/>
    </location>
</feature>
<dbReference type="Proteomes" id="UP000286045">
    <property type="component" value="Unassembled WGS sequence"/>
</dbReference>
<evidence type="ECO:0000259" key="1">
    <source>
        <dbReference type="Pfam" id="PF06985"/>
    </source>
</evidence>
<dbReference type="PANTHER" id="PTHR33112:SF16">
    <property type="entry name" value="HETEROKARYON INCOMPATIBILITY DOMAIN-CONTAINING PROTEIN"/>
    <property type="match status" value="1"/>
</dbReference>
<gene>
    <name evidence="2" type="ORF">EKO27_g5210</name>
</gene>
<dbReference type="EMBL" id="RYZI01000135">
    <property type="protein sequence ID" value="RWA09900.1"/>
    <property type="molecule type" value="Genomic_DNA"/>
</dbReference>
<organism evidence="2 3">
    <name type="scientific">Xylaria grammica</name>
    <dbReference type="NCBI Taxonomy" id="363999"/>
    <lineage>
        <taxon>Eukaryota</taxon>
        <taxon>Fungi</taxon>
        <taxon>Dikarya</taxon>
        <taxon>Ascomycota</taxon>
        <taxon>Pezizomycotina</taxon>
        <taxon>Sordariomycetes</taxon>
        <taxon>Xylariomycetidae</taxon>
        <taxon>Xylariales</taxon>
        <taxon>Xylariaceae</taxon>
        <taxon>Xylaria</taxon>
    </lineage>
</organism>
<accession>A0A439D681</accession>
<evidence type="ECO:0000313" key="2">
    <source>
        <dbReference type="EMBL" id="RWA09900.1"/>
    </source>
</evidence>
<proteinExistence type="predicted"/>
<comment type="caution">
    <text evidence="2">The sequence shown here is derived from an EMBL/GenBank/DDBJ whole genome shotgun (WGS) entry which is preliminary data.</text>
</comment>
<protein>
    <recommendedName>
        <fullName evidence="1">Heterokaryon incompatibility domain-containing protein</fullName>
    </recommendedName>
</protein>
<sequence length="649" mass="73106">MTATTGAATEIAHSCSICDQIVVNLDDRAQNHILGRLGELQQRPGAEQCELLQQYVSVTKAGPETNVELRLGRYRNRKNDMRAFIAAEGWDEDDEEHSQEVQGFRVYAPANDPSLKVLPIQPPGLDISSERAFEKARRWLKTCCNWHSACPSSRGTTLPTRVIDVSGGTIRLVDTRAERLKHDKYVTLSYCWGGPQPVTTTKATLEQHLRALPAGGFPQTIKDAITVTRALKVKYIWIDALCIVQDDPADKAVEITRMTDIYSLSYVTISASTAPACRDGFLQTRKLEKTPIRLRSEFSRNKKGSVLLMIDPAGDEPIHKRGWTMQEHLLAPRLLIFGSLYMEFRCLSGHEHDGGTIRPFNAQQHGIPMMESRVASVLYIARYGGVPDTRHKKALKRNTFLYRTGLMSLALKITGEQDQRQGIVIEQWANIVEAYTERALGVLDDRLNAISGIAKKMHRAELGEYLGGLFSYGLLPQLMWSRAEGQTPLPRPSYRYRAPSWSWASIDGQVAFRNRMWSTVEVTASLREFNIQPASEMEKYTEYVSGMLRISGNAITLKLVADPATRELVVPQSHSDLSLTLDVQEFQDFSSLDVYLLQILHDSGLIRGLVLQDKHDGTFRRIGYCELPKYGDETAKLREGWFEKEFSIV</sequence>
<dbReference type="PANTHER" id="PTHR33112">
    <property type="entry name" value="DOMAIN PROTEIN, PUTATIVE-RELATED"/>
    <property type="match status" value="1"/>
</dbReference>
<dbReference type="Pfam" id="PF06985">
    <property type="entry name" value="HET"/>
    <property type="match status" value="1"/>
</dbReference>
<name>A0A439D681_9PEZI</name>
<dbReference type="STRING" id="363999.A0A439D681"/>
<dbReference type="InterPro" id="IPR010730">
    <property type="entry name" value="HET"/>
</dbReference>
<reference evidence="2 3" key="1">
    <citation type="submission" date="2018-12" db="EMBL/GenBank/DDBJ databases">
        <title>Draft genome sequence of Xylaria grammica IHI A82.</title>
        <authorList>
            <person name="Buettner E."/>
            <person name="Kellner H."/>
        </authorList>
    </citation>
    <scope>NUCLEOTIDE SEQUENCE [LARGE SCALE GENOMIC DNA]</scope>
    <source>
        <strain evidence="2 3">IHI A82</strain>
    </source>
</reference>
<keyword evidence="3" id="KW-1185">Reference proteome</keyword>
<evidence type="ECO:0000313" key="3">
    <source>
        <dbReference type="Proteomes" id="UP000286045"/>
    </source>
</evidence>